<evidence type="ECO:0000313" key="3">
    <source>
        <dbReference type="Proteomes" id="UP000008815"/>
    </source>
</evidence>
<evidence type="ECO:0000313" key="2">
    <source>
        <dbReference type="EMBL" id="BAG45651.1"/>
    </source>
</evidence>
<accession>A0A0H3KKA2</accession>
<name>A0A0H3KKA2_BURM1</name>
<organism evidence="2 3">
    <name type="scientific">Burkholderia multivorans (strain ATCC 17616 / 249)</name>
    <dbReference type="NCBI Taxonomy" id="395019"/>
    <lineage>
        <taxon>Bacteria</taxon>
        <taxon>Pseudomonadati</taxon>
        <taxon>Pseudomonadota</taxon>
        <taxon>Betaproteobacteria</taxon>
        <taxon>Burkholderiales</taxon>
        <taxon>Burkholderiaceae</taxon>
        <taxon>Burkholderia</taxon>
        <taxon>Burkholderia cepacia complex</taxon>
    </lineage>
</organism>
<feature type="compositionally biased region" description="Basic and acidic residues" evidence="1">
    <location>
        <begin position="14"/>
        <end position="26"/>
    </location>
</feature>
<reference evidence="2 3" key="1">
    <citation type="submission" date="2007-04" db="EMBL/GenBank/DDBJ databases">
        <title>Complete genome sequence of Burkholderia multivorans ATCC 17616.</title>
        <authorList>
            <person name="Ohtsubo Y."/>
            <person name="Yamashita A."/>
            <person name="Kurokawa K."/>
            <person name="Takami H."/>
            <person name="Yuhara S."/>
            <person name="Nishiyama E."/>
            <person name="Endo R."/>
            <person name="Miyazaki R."/>
            <person name="Ono A."/>
            <person name="Yano K."/>
            <person name="Ito M."/>
            <person name="Sota M."/>
            <person name="Yuji N."/>
            <person name="Hattori M."/>
            <person name="Tsuda M."/>
        </authorList>
    </citation>
    <scope>NUCLEOTIDE SEQUENCE [LARGE SCALE GENOMIC DNA]</scope>
    <source>
        <strain evidence="3">ATCC 17616 / 249</strain>
    </source>
</reference>
<proteinExistence type="predicted"/>
<feature type="region of interest" description="Disordered" evidence="1">
    <location>
        <begin position="1"/>
        <end position="26"/>
    </location>
</feature>
<dbReference type="eggNOG" id="COG1028">
    <property type="taxonomic scope" value="Bacteria"/>
</dbReference>
<dbReference type="HOGENOM" id="CLU_088512_0_0_4"/>
<keyword evidence="3" id="KW-1185">Reference proteome</keyword>
<dbReference type="EMBL" id="AP009386">
    <property type="protein sequence ID" value="BAG45651.1"/>
    <property type="molecule type" value="Genomic_DNA"/>
</dbReference>
<evidence type="ECO:0000256" key="1">
    <source>
        <dbReference type="SAM" id="MobiDB-lite"/>
    </source>
</evidence>
<dbReference type="NCBIfam" id="TIGR04474">
    <property type="entry name" value="tcm_partner"/>
    <property type="match status" value="1"/>
</dbReference>
<dbReference type="STRING" id="395019.BMULJ_03790"/>
<sequence length="317" mass="35852">MQWNGFPHSTTEARGGEDVKDEEKVVPDPLDGLPAMVVGRWVTEEKHRIIKRYIDASWAARQKFTSQRTYIDLFAGTGRVKIKHTDTFQDGGPLAAWQIAQQKRGVFSDFFIADANPEFLAACDTRLRERGAPLKSIAGRADETIDWVLPQLNDRGFHLALLDPFNAGHLHFSIIEKLATKPTMDIVVHLSTGDIQRNIATGLEADHSPLDNFAPGWRHVVMKQSSKHAMRDAFIGYWRALVSKAGMHVCDTMYPVRNSKESTMYWLCLIARHPLADKLWRGACQLETSLSELLCVRHKLMAKEPRYATQTQGRSDD</sequence>
<dbReference type="KEGG" id="bmu:Bmul_4727"/>
<gene>
    <name evidence="2" type="ordered locus">BMULJ_03790</name>
</gene>
<feature type="compositionally biased region" description="Polar residues" evidence="1">
    <location>
        <begin position="1"/>
        <end position="12"/>
    </location>
</feature>
<dbReference type="InterPro" id="IPR031009">
    <property type="entry name" value="Tcm_partner"/>
</dbReference>
<protein>
    <recommendedName>
        <fullName evidence="4">Three-Cys-motif partner protein TcmP</fullName>
    </recommendedName>
</protein>
<evidence type="ECO:0008006" key="4">
    <source>
        <dbReference type="Google" id="ProtNLM"/>
    </source>
</evidence>
<dbReference type="AlphaFoldDB" id="A0A0H3KKA2"/>
<dbReference type="KEGG" id="bmj:BMULJ_03790"/>
<dbReference type="Proteomes" id="UP000008815">
    <property type="component" value="Chromosome 2"/>
</dbReference>